<reference evidence="10 11" key="1">
    <citation type="journal article" date="2021" name="Environ. Microbiol.">
        <title>Gene family expansions and transcriptome signatures uncover fungal adaptations to wood decay.</title>
        <authorList>
            <person name="Hage H."/>
            <person name="Miyauchi S."/>
            <person name="Viragh M."/>
            <person name="Drula E."/>
            <person name="Min B."/>
            <person name="Chaduli D."/>
            <person name="Navarro D."/>
            <person name="Favel A."/>
            <person name="Norest M."/>
            <person name="Lesage-Meessen L."/>
            <person name="Balint B."/>
            <person name="Merenyi Z."/>
            <person name="de Eugenio L."/>
            <person name="Morin E."/>
            <person name="Martinez A.T."/>
            <person name="Baldrian P."/>
            <person name="Stursova M."/>
            <person name="Martinez M.J."/>
            <person name="Novotny C."/>
            <person name="Magnuson J.K."/>
            <person name="Spatafora J.W."/>
            <person name="Maurice S."/>
            <person name="Pangilinan J."/>
            <person name="Andreopoulos W."/>
            <person name="LaButti K."/>
            <person name="Hundley H."/>
            <person name="Na H."/>
            <person name="Kuo A."/>
            <person name="Barry K."/>
            <person name="Lipzen A."/>
            <person name="Henrissat B."/>
            <person name="Riley R."/>
            <person name="Ahrendt S."/>
            <person name="Nagy L.G."/>
            <person name="Grigoriev I.V."/>
            <person name="Martin F."/>
            <person name="Rosso M.N."/>
        </authorList>
    </citation>
    <scope>NUCLEOTIDE SEQUENCE [LARGE SCALE GENOMIC DNA]</scope>
    <source>
        <strain evidence="10 11">CIRM-BRFM 1785</strain>
    </source>
</reference>
<keyword evidence="7 9" id="KW-0539">Nucleus</keyword>
<evidence type="ECO:0000256" key="4">
    <source>
        <dbReference type="ARBA" id="ARBA00023015"/>
    </source>
</evidence>
<comment type="subunit">
    <text evidence="9">Component of the Mediator complex.</text>
</comment>
<evidence type="ECO:0000256" key="2">
    <source>
        <dbReference type="ARBA" id="ARBA00008782"/>
    </source>
</evidence>
<evidence type="ECO:0000256" key="3">
    <source>
        <dbReference type="ARBA" id="ARBA00020628"/>
    </source>
</evidence>
<name>A0ABQ8KGX5_9APHY</name>
<evidence type="ECO:0000256" key="5">
    <source>
        <dbReference type="ARBA" id="ARBA00023159"/>
    </source>
</evidence>
<comment type="similarity">
    <text evidence="2 9">Belongs to the Mediator complex subunit 5 family.</text>
</comment>
<keyword evidence="4 9" id="KW-0805">Transcription regulation</keyword>
<gene>
    <name evidence="9" type="primary">MED5</name>
    <name evidence="10" type="ORF">C8Q71DRAFT_796525</name>
</gene>
<dbReference type="RefSeq" id="XP_047779280.1">
    <property type="nucleotide sequence ID" value="XM_047925683.1"/>
</dbReference>
<organism evidence="10 11">
    <name type="scientific">Rhodofomes roseus</name>
    <dbReference type="NCBI Taxonomy" id="34475"/>
    <lineage>
        <taxon>Eukaryota</taxon>
        <taxon>Fungi</taxon>
        <taxon>Dikarya</taxon>
        <taxon>Basidiomycota</taxon>
        <taxon>Agaricomycotina</taxon>
        <taxon>Agaricomycetes</taxon>
        <taxon>Polyporales</taxon>
        <taxon>Rhodofomes</taxon>
    </lineage>
</organism>
<dbReference type="EMBL" id="JADCUA010000009">
    <property type="protein sequence ID" value="KAH9837111.1"/>
    <property type="molecule type" value="Genomic_DNA"/>
</dbReference>
<comment type="caution">
    <text evidence="10">The sequence shown here is derived from an EMBL/GenBank/DDBJ whole genome shotgun (WGS) entry which is preliminary data.</text>
</comment>
<dbReference type="Pfam" id="PF08689">
    <property type="entry name" value="Med5"/>
    <property type="match status" value="1"/>
</dbReference>
<protein>
    <recommendedName>
        <fullName evidence="3 9">Mediator of RNA polymerase II transcription subunit 5</fullName>
    </recommendedName>
    <alternativeName>
        <fullName evidence="8 9">Mediator complex subunit 5</fullName>
    </alternativeName>
</protein>
<comment type="subcellular location">
    <subcellularLocation>
        <location evidence="1 9">Nucleus</location>
    </subcellularLocation>
</comment>
<evidence type="ECO:0000313" key="11">
    <source>
        <dbReference type="Proteomes" id="UP000814176"/>
    </source>
</evidence>
<dbReference type="Proteomes" id="UP000814176">
    <property type="component" value="Unassembled WGS sequence"/>
</dbReference>
<evidence type="ECO:0000313" key="10">
    <source>
        <dbReference type="EMBL" id="KAH9837111.1"/>
    </source>
</evidence>
<evidence type="ECO:0000256" key="1">
    <source>
        <dbReference type="ARBA" id="ARBA00004123"/>
    </source>
</evidence>
<evidence type="ECO:0000256" key="7">
    <source>
        <dbReference type="ARBA" id="ARBA00023242"/>
    </source>
</evidence>
<keyword evidence="5 9" id="KW-0010">Activator</keyword>
<keyword evidence="11" id="KW-1185">Reference proteome</keyword>
<dbReference type="InterPro" id="IPR014801">
    <property type="entry name" value="Mediator_Med5_fun"/>
</dbReference>
<evidence type="ECO:0000256" key="6">
    <source>
        <dbReference type="ARBA" id="ARBA00023163"/>
    </source>
</evidence>
<dbReference type="PANTHER" id="PTHR35784:SF1">
    <property type="entry name" value="MEDIATOR OF RNA POLYMERASE II TRANSCRIPTION SUBUNIT 5"/>
    <property type="match status" value="1"/>
</dbReference>
<accession>A0ABQ8KGX5</accession>
<proteinExistence type="inferred from homology"/>
<dbReference type="GeneID" id="72006415"/>
<keyword evidence="6 9" id="KW-0804">Transcription</keyword>
<sequence length="959" mass="103627">MSVSELTRNAFHSGISAKKWASLCKLLLTNNGIHAATEDVQTDISNSVLVLFRNYPGDPALQGYLRCAIKDNLLTLPKFVTTFLSAAQSPDLHNTATLDMLCRVALDVHYATGLPALGSIVPYSETPADLLGTVQNAISLLRTAHHLPPSHFHQLITSASELLTLLISCVSPADISQISTAQAMVYCAEANDILQIQSLLPAVKQELETFALSLSLLLGDDAKAAREAQMMHTLQLAYSKGDIMGPSSDTADLVTCGLVLHSFILNRAGDFGAGDGTHAAAVLVTLFRCLSWPPTVFFSQLLLAAVSCVAQSTSPSSSSTSSIILRAFVVGRLPVLLGMFRKIAESEGLLDGGWHVAIQYGLMNLLRVNLLEKCDNVQAFPSTSGESGAEKALHPAPFALEFLHQMAITDLVDASFAATINPTLSNNFTPRITTEARDASMDVALQSYLEAKLILDNTDIEEAVSLAERVCRDACSHGDFAAVVHKRFTSLSQPSDVESLSHICKVLCRCEPAVDIISIHVCLRELLASALAFVEDYDCETVGDPQTAVSHLGDVVLFLQEMVARHNWTRTNASIGDHKLNVDFILPVATVYQVHELQDEAAADFQAWNKALFDKNSEGIEDSILRNTRPKTLLRITASLFAHAISLCLERKMEKDVLVNGIQYFFGNLLNWTLAGTVRWLLTEIRQKGYNAPVHLEVLQTLLLSPSCPHAILRLSAPSILRLLPSTHKQERSRTGPVDPSPIRRIALRTLGLLVEGGYASQPPLSLNNQGSPKVDHATHAVRNALAAARGGKAPALDLDRCLLAVTPARFLYVLWRELTVAATMGEMEAARRLASFILTTPRHSHSPPLLPIFLHAYLPGIVTGADSLPPSEQAITVELVVSVAASALTAALYLERALLTVCNEKTSVLGQSAAAMARNLGSELRSMARGHNSSSAIVQRLASSPAFVANFPTFMAEL</sequence>
<comment type="function">
    <text evidence="9">Component of the Mediator complex, a coactivator involved in the regulated transcription of nearly all RNA polymerase II-dependent genes. Mediator functions as a bridge to convey information from gene-specific regulatory proteins to the basal RNA polymerase II transcription machinery. Mediator is recruited to promoters by direct interactions with regulatory proteins and serves as a scaffold for the assembly of a functional preinitiation complex with RNA polymerase II and the general transcription factors.</text>
</comment>
<evidence type="ECO:0000256" key="9">
    <source>
        <dbReference type="RuleBase" id="RU364142"/>
    </source>
</evidence>
<evidence type="ECO:0000256" key="8">
    <source>
        <dbReference type="ARBA" id="ARBA00031256"/>
    </source>
</evidence>
<dbReference type="PANTHER" id="PTHR35784">
    <property type="entry name" value="MEDIATOR OF RNA POLYMERASE II TRANSCRIPTION SUBUNIT 5"/>
    <property type="match status" value="1"/>
</dbReference>